<dbReference type="Gene3D" id="3.40.30.10">
    <property type="entry name" value="Glutaredoxin"/>
    <property type="match status" value="1"/>
</dbReference>
<dbReference type="InterPro" id="IPR004879">
    <property type="entry name" value="Ssp411-like_TRX"/>
</dbReference>
<dbReference type="SUPFAM" id="SSF48208">
    <property type="entry name" value="Six-hairpin glycosidases"/>
    <property type="match status" value="1"/>
</dbReference>
<dbReference type="Gene3D" id="1.50.10.10">
    <property type="match status" value="1"/>
</dbReference>
<dbReference type="CDD" id="cd02955">
    <property type="entry name" value="SSP411"/>
    <property type="match status" value="1"/>
</dbReference>
<dbReference type="STRING" id="869213.GCA_000517085_02115"/>
<dbReference type="OrthoDB" id="9762614at2"/>
<dbReference type="InterPro" id="IPR008928">
    <property type="entry name" value="6-hairpin_glycosidase_sf"/>
</dbReference>
<dbReference type="InterPro" id="IPR024705">
    <property type="entry name" value="Ssp411"/>
</dbReference>
<dbReference type="AlphaFoldDB" id="W7YBC3"/>
<dbReference type="eggNOG" id="COG1331">
    <property type="taxonomic scope" value="Bacteria"/>
</dbReference>
<evidence type="ECO:0000313" key="2">
    <source>
        <dbReference type="EMBL" id="GAF05742.1"/>
    </source>
</evidence>
<keyword evidence="3" id="KW-1185">Reference proteome</keyword>
<reference evidence="2 3" key="1">
    <citation type="journal article" date="2014" name="Genome Announc.">
        <title>Draft Genome Sequence of Cytophaga fermentans JCM 21142T, a Facultative Anaerobe Isolated from Marine Mud.</title>
        <authorList>
            <person name="Starns D."/>
            <person name="Oshima K."/>
            <person name="Suda W."/>
            <person name="Iino T."/>
            <person name="Yuki M."/>
            <person name="Inoue J."/>
            <person name="Kitamura K."/>
            <person name="Iida T."/>
            <person name="Darby A."/>
            <person name="Hattori M."/>
            <person name="Ohkuma M."/>
        </authorList>
    </citation>
    <scope>NUCLEOTIDE SEQUENCE [LARGE SCALE GENOMIC DNA]</scope>
    <source>
        <strain evidence="2 3">JCM 21142</strain>
    </source>
</reference>
<evidence type="ECO:0000313" key="3">
    <source>
        <dbReference type="Proteomes" id="UP000019402"/>
    </source>
</evidence>
<dbReference type="Proteomes" id="UP000019402">
    <property type="component" value="Unassembled WGS sequence"/>
</dbReference>
<dbReference type="RefSeq" id="WP_044214305.1">
    <property type="nucleotide sequence ID" value="NZ_BAMD01000115.1"/>
</dbReference>
<dbReference type="EMBL" id="BAMD01000115">
    <property type="protein sequence ID" value="GAF05742.1"/>
    <property type="molecule type" value="Genomic_DNA"/>
</dbReference>
<dbReference type="Pfam" id="PF03190">
    <property type="entry name" value="Thioredox_DsbH"/>
    <property type="match status" value="1"/>
</dbReference>
<gene>
    <name evidence="2" type="ORF">JCM21142_104493</name>
</gene>
<dbReference type="PANTHER" id="PTHR42899">
    <property type="entry name" value="SPERMATOGENESIS-ASSOCIATED PROTEIN 20"/>
    <property type="match status" value="1"/>
</dbReference>
<dbReference type="GO" id="GO:0005975">
    <property type="term" value="P:carbohydrate metabolic process"/>
    <property type="evidence" value="ECO:0007669"/>
    <property type="project" value="InterPro"/>
</dbReference>
<protein>
    <submittedName>
        <fullName evidence="2">Thioredoxin-related protein</fullName>
    </submittedName>
</protein>
<accession>W7YBC3</accession>
<dbReference type="Gene3D" id="1.50.10.20">
    <property type="match status" value="1"/>
</dbReference>
<evidence type="ECO:0000259" key="1">
    <source>
        <dbReference type="Pfam" id="PF03190"/>
    </source>
</evidence>
<name>W7YBC3_9BACT</name>
<sequence length="675" mass="77924">MKMNTCTYKNALSQETSPYLLMHANNPVNWHPWSKEALEKAKNNNQLIIVSIGYAACHWCHVMEQESFSDQQVATVMNKDFLSIKIDREERPDLDQLFMDVAHLTTGKGGWPLNIIALPDGRPIFAGTYFQKRQWMNLLNEIQQIFLKSPDRLDHLAKQIKQGIERMDFVGLVKESVLFTVDTMDQIVESWKDNLDFEWGGNKGAPKFPMPVEYNFLLTYLFKKSNTDIEQYINLSLSRMAWGGIYDQVGGGFSRYAVDAYWKVPHFEKMLYDQGQLLEVYANAYQLTGNPLFKQVVEETVQFVNRELKSPTGGYYASIDADSEGSEGKYYVWTKKEVEQLLQLDAELFCAFYNISHKGNWEDGNNVLFQTSSIEQFAHDHKLNITDLQRLLKNGKSILFEARKKREHPRLDDKILTSWNAIIIKGLVHAYRATGHSAYLNDAIEASEFLQRKAVKKDGGLWRSLKGSQANINGFLDDYALLIDAWIDLYQVTFNEEWLLNARDLCEYASCHFFNEDNQLFYYTSILDDPLMIRKSELSDNVIPASNSVMALNMYRLSKYFLNKEAYSTSSQMLKNLSGRIDQHGKYYANWQRLKLFFIHENYELVISGEGKEKARDEFLTDFNPFVFIAAESDTIPVAKGKRSKQLTFHLCKNNSCNLPIRSILGLKKLMNPSL</sequence>
<dbReference type="InterPro" id="IPR012341">
    <property type="entry name" value="6hp_glycosidase-like_sf"/>
</dbReference>
<comment type="caution">
    <text evidence="2">The sequence shown here is derived from an EMBL/GenBank/DDBJ whole genome shotgun (WGS) entry which is preliminary data.</text>
</comment>
<dbReference type="PIRSF" id="PIRSF006402">
    <property type="entry name" value="UCP006402_thioredoxin"/>
    <property type="match status" value="1"/>
</dbReference>
<proteinExistence type="predicted"/>
<feature type="domain" description="Spermatogenesis-associated protein 20-like TRX" evidence="1">
    <location>
        <begin position="9"/>
        <end position="163"/>
    </location>
</feature>
<dbReference type="InterPro" id="IPR036249">
    <property type="entry name" value="Thioredoxin-like_sf"/>
</dbReference>
<dbReference type="PANTHER" id="PTHR42899:SF1">
    <property type="entry name" value="SPERMATOGENESIS-ASSOCIATED PROTEIN 20"/>
    <property type="match status" value="1"/>
</dbReference>
<dbReference type="SUPFAM" id="SSF52833">
    <property type="entry name" value="Thioredoxin-like"/>
    <property type="match status" value="1"/>
</dbReference>
<organism evidence="2 3">
    <name type="scientific">Saccharicrinis fermentans DSM 9555 = JCM 21142</name>
    <dbReference type="NCBI Taxonomy" id="869213"/>
    <lineage>
        <taxon>Bacteria</taxon>
        <taxon>Pseudomonadati</taxon>
        <taxon>Bacteroidota</taxon>
        <taxon>Bacteroidia</taxon>
        <taxon>Marinilabiliales</taxon>
        <taxon>Marinilabiliaceae</taxon>
        <taxon>Saccharicrinis</taxon>
    </lineage>
</organism>